<dbReference type="Gene3D" id="3.10.20.370">
    <property type="match status" value="1"/>
</dbReference>
<dbReference type="PROSITE" id="PS50175">
    <property type="entry name" value="ASP_PROT_RETROV"/>
    <property type="match status" value="1"/>
</dbReference>
<dbReference type="InterPro" id="IPR050462">
    <property type="entry name" value="Retroviral_Gag-Pol_poly"/>
</dbReference>
<dbReference type="GO" id="GO:0004190">
    <property type="term" value="F:aspartic-type endopeptidase activity"/>
    <property type="evidence" value="ECO:0007669"/>
    <property type="project" value="UniProtKB-KW"/>
</dbReference>
<dbReference type="InterPro" id="IPR043128">
    <property type="entry name" value="Rev_trsase/Diguanyl_cyclase"/>
</dbReference>
<keyword evidence="2" id="KW-0645">Protease</keyword>
<keyword evidence="3" id="KW-0064">Aspartyl protease</keyword>
<dbReference type="InterPro" id="IPR043502">
    <property type="entry name" value="DNA/RNA_pol_sf"/>
</dbReference>
<evidence type="ECO:0000256" key="10">
    <source>
        <dbReference type="SAM" id="MobiDB-lite"/>
    </source>
</evidence>
<evidence type="ECO:0000256" key="8">
    <source>
        <dbReference type="ARBA" id="ARBA00023125"/>
    </source>
</evidence>
<dbReference type="InterPro" id="IPR003036">
    <property type="entry name" value="Gag_P30"/>
</dbReference>
<dbReference type="AlphaFoldDB" id="A0AA40LX05"/>
<comment type="similarity">
    <text evidence="1">Belongs to the beta type-B retroviral polymerase family. HERV class-II K(HML-2) pol subfamily.</text>
</comment>
<name>A0AA40LX05_CNENI</name>
<feature type="domain" description="CCHC-type" evidence="11">
    <location>
        <begin position="272"/>
        <end position="287"/>
    </location>
</feature>
<dbReference type="Gene3D" id="4.10.60.10">
    <property type="entry name" value="Zinc finger, CCHC-type"/>
    <property type="match status" value="1"/>
</dbReference>
<keyword evidence="9" id="KW-0862">Zinc</keyword>
<dbReference type="InterPro" id="IPR001995">
    <property type="entry name" value="Peptidase_A2_cat"/>
</dbReference>
<sequence>MFPLHQASTPDLGPDGQPFMIYVPFSTSDLYNWKNQNPLFSQNLQGLISLLEFVFFTHQPTWDDCQQLLQTLSPQKRERESEGKGGNGQPTTNPWRIEAIFSSGRPQRDPNTDWGREALDRYCQTLLRGIRAAARKPTYVSKITETIQGPNKSPTAFLERLCEAYRVYTPIDPDASENRWAINVVFVSQSAPDIRKKLQKLEGFEGKSLSELVKVAQKVFNNREDQTANLNTRMAKVFLAINEGKGQQREMGRKGWEKRGQNQKTRLWKNQCAYCKKEGHWKRECPEWPGNEEAPVLVEEEPRVTLNVGAKPVDFLIDTGATFSVLQHRAGPVSKDRTPIQGATGRVKSYPWTQTRIANLGKKTVTHSFLVMPECPYPLLGRDLLSKLQATIFFEGGESQVLLRGPTDQEKMILLLTCPLEEEYRLHEGPSEAPPQDPYLGRLQEEIPGVWAEGNPPGLAAHRPPIVIQLTSTATPVRSAWNTPLLPVQKPGTEDFRPVQDLREVNKRVETIQPTVPNLYTLLSLLQPEHRYYTFLDLKDAFFSLPLVPQSQPIFAFEWTDPEEGESGQLTWTRLPQGFKNSPTLFDEALNQDLKGYRHSHPGVTLLQYVNDLLLATGDWEKCQQATLDLLVTLDQLGYRVSAKKAQLCSTKVTYLGYNIEGKWTLSNSRVQAILSIPTPKTKQQILGFAEIAKPLYSATGGKNPSLSWTDLEEKAFQKLKQALVSAPALALPDLTKPFQIYVAESQGVAKGVLTQTLGPWKRPVAYLSKRLDPVAAGWPGCLKAIAATAILVKEASKLTFGQDLQVVAPHAVETLLHSPPERWLSNAHM</sequence>
<keyword evidence="15" id="KW-1185">Reference proteome</keyword>
<evidence type="ECO:0000313" key="15">
    <source>
        <dbReference type="Proteomes" id="UP001177744"/>
    </source>
</evidence>
<keyword evidence="9" id="KW-0479">Metal-binding</keyword>
<evidence type="ECO:0000256" key="3">
    <source>
        <dbReference type="ARBA" id="ARBA00022750"/>
    </source>
</evidence>
<evidence type="ECO:0000259" key="13">
    <source>
        <dbReference type="PROSITE" id="PS50878"/>
    </source>
</evidence>
<dbReference type="GO" id="GO:0003723">
    <property type="term" value="F:RNA binding"/>
    <property type="evidence" value="ECO:0007669"/>
    <property type="project" value="UniProtKB-KW"/>
</dbReference>
<dbReference type="EMBL" id="JAULJE010000001">
    <property type="protein sequence ID" value="KAK1346709.1"/>
    <property type="molecule type" value="Genomic_DNA"/>
</dbReference>
<dbReference type="InterPro" id="IPR018061">
    <property type="entry name" value="Retropepsins"/>
</dbReference>
<evidence type="ECO:0000256" key="6">
    <source>
        <dbReference type="ARBA" id="ARBA00022884"/>
    </source>
</evidence>
<evidence type="ECO:0000256" key="7">
    <source>
        <dbReference type="ARBA" id="ARBA00022908"/>
    </source>
</evidence>
<organism evidence="14 15">
    <name type="scientific">Cnephaeus nilssonii</name>
    <name type="common">Northern bat</name>
    <name type="synonym">Eptesicus nilssonii</name>
    <dbReference type="NCBI Taxonomy" id="3371016"/>
    <lineage>
        <taxon>Eukaryota</taxon>
        <taxon>Metazoa</taxon>
        <taxon>Chordata</taxon>
        <taxon>Craniata</taxon>
        <taxon>Vertebrata</taxon>
        <taxon>Euteleostomi</taxon>
        <taxon>Mammalia</taxon>
        <taxon>Eutheria</taxon>
        <taxon>Laurasiatheria</taxon>
        <taxon>Chiroptera</taxon>
        <taxon>Yangochiroptera</taxon>
        <taxon>Vespertilionidae</taxon>
        <taxon>Cnephaeus</taxon>
    </lineage>
</organism>
<evidence type="ECO:0000313" key="14">
    <source>
        <dbReference type="EMBL" id="KAK1346709.1"/>
    </source>
</evidence>
<dbReference type="Pfam" id="PF00098">
    <property type="entry name" value="zf-CCHC"/>
    <property type="match status" value="1"/>
</dbReference>
<evidence type="ECO:0000256" key="1">
    <source>
        <dbReference type="ARBA" id="ARBA00010879"/>
    </source>
</evidence>
<keyword evidence="8" id="KW-0238">DNA-binding</keyword>
<dbReference type="Proteomes" id="UP001177744">
    <property type="component" value="Unassembled WGS sequence"/>
</dbReference>
<dbReference type="Pfam" id="PF00077">
    <property type="entry name" value="RVP"/>
    <property type="match status" value="1"/>
</dbReference>
<dbReference type="PROSITE" id="PS50158">
    <property type="entry name" value="ZF_CCHC"/>
    <property type="match status" value="1"/>
</dbReference>
<feature type="domain" description="Reverse transcriptase" evidence="13">
    <location>
        <begin position="469"/>
        <end position="660"/>
    </location>
</feature>
<evidence type="ECO:0000256" key="4">
    <source>
        <dbReference type="ARBA" id="ARBA00022801"/>
    </source>
</evidence>
<keyword evidence="6" id="KW-0694">RNA-binding</keyword>
<dbReference type="SMART" id="SM00343">
    <property type="entry name" value="ZnF_C2HC"/>
    <property type="match status" value="1"/>
</dbReference>
<evidence type="ECO:0000259" key="11">
    <source>
        <dbReference type="PROSITE" id="PS50158"/>
    </source>
</evidence>
<dbReference type="SUPFAM" id="SSF47943">
    <property type="entry name" value="Retrovirus capsid protein, N-terminal core domain"/>
    <property type="match status" value="1"/>
</dbReference>
<dbReference type="PROSITE" id="PS50878">
    <property type="entry name" value="RT_POL"/>
    <property type="match status" value="1"/>
</dbReference>
<reference evidence="14" key="1">
    <citation type="submission" date="2023-06" db="EMBL/GenBank/DDBJ databases">
        <title>Reference genome for the Northern bat (Eptesicus nilssonii), a most northern bat species.</title>
        <authorList>
            <person name="Laine V.N."/>
            <person name="Pulliainen A.T."/>
            <person name="Lilley T.M."/>
        </authorList>
    </citation>
    <scope>NUCLEOTIDE SEQUENCE</scope>
    <source>
        <strain evidence="14">BLF_Eptnil</strain>
        <tissue evidence="14">Kidney</tissue>
    </source>
</reference>
<dbReference type="Gene3D" id="1.10.375.10">
    <property type="entry name" value="Human Immunodeficiency Virus Type 1 Capsid Protein"/>
    <property type="match status" value="1"/>
</dbReference>
<dbReference type="PANTHER" id="PTHR33166">
    <property type="entry name" value="GAG_P30 DOMAIN-CONTAINING PROTEIN"/>
    <property type="match status" value="1"/>
</dbReference>
<dbReference type="InterPro" id="IPR001878">
    <property type="entry name" value="Znf_CCHC"/>
</dbReference>
<feature type="domain" description="Peptidase A2" evidence="12">
    <location>
        <begin position="313"/>
        <end position="384"/>
    </location>
</feature>
<dbReference type="Gene3D" id="2.40.70.10">
    <property type="entry name" value="Acid Proteases"/>
    <property type="match status" value="1"/>
</dbReference>
<keyword evidence="9" id="KW-0863">Zinc-finger</keyword>
<dbReference type="SUPFAM" id="SSF57756">
    <property type="entry name" value="Retrovirus zinc finger-like domains"/>
    <property type="match status" value="1"/>
</dbReference>
<dbReference type="GO" id="GO:0006508">
    <property type="term" value="P:proteolysis"/>
    <property type="evidence" value="ECO:0007669"/>
    <property type="project" value="UniProtKB-KW"/>
</dbReference>
<dbReference type="InterPro" id="IPR021109">
    <property type="entry name" value="Peptidase_aspartic_dom_sf"/>
</dbReference>
<dbReference type="GO" id="GO:0019068">
    <property type="term" value="P:virion assembly"/>
    <property type="evidence" value="ECO:0007669"/>
    <property type="project" value="InterPro"/>
</dbReference>
<dbReference type="CDD" id="cd06095">
    <property type="entry name" value="RP_RTVL_H_like"/>
    <property type="match status" value="1"/>
</dbReference>
<evidence type="ECO:0000256" key="2">
    <source>
        <dbReference type="ARBA" id="ARBA00022670"/>
    </source>
</evidence>
<gene>
    <name evidence="14" type="ORF">QTO34_000569</name>
</gene>
<dbReference type="InterPro" id="IPR041577">
    <property type="entry name" value="RT_RNaseH_2"/>
</dbReference>
<evidence type="ECO:0000256" key="9">
    <source>
        <dbReference type="PROSITE-ProRule" id="PRU00047"/>
    </source>
</evidence>
<keyword evidence="4" id="KW-0378">Hydrolase</keyword>
<dbReference type="InterPro" id="IPR000477">
    <property type="entry name" value="RT_dom"/>
</dbReference>
<evidence type="ECO:0000256" key="5">
    <source>
        <dbReference type="ARBA" id="ARBA00022842"/>
    </source>
</evidence>
<dbReference type="Pfam" id="PF00078">
    <property type="entry name" value="RVT_1"/>
    <property type="match status" value="1"/>
</dbReference>
<dbReference type="SUPFAM" id="SSF56672">
    <property type="entry name" value="DNA/RNA polymerases"/>
    <property type="match status" value="1"/>
</dbReference>
<keyword evidence="5" id="KW-0460">Magnesium</keyword>
<dbReference type="GO" id="GO:0008270">
    <property type="term" value="F:zinc ion binding"/>
    <property type="evidence" value="ECO:0007669"/>
    <property type="project" value="UniProtKB-KW"/>
</dbReference>
<proteinExistence type="inferred from homology"/>
<feature type="region of interest" description="Disordered" evidence="10">
    <location>
        <begin position="74"/>
        <end position="95"/>
    </location>
</feature>
<comment type="caution">
    <text evidence="14">The sequence shown here is derived from an EMBL/GenBank/DDBJ whole genome shotgun (WGS) entry which is preliminary data.</text>
</comment>
<dbReference type="GO" id="GO:0003677">
    <property type="term" value="F:DNA binding"/>
    <property type="evidence" value="ECO:0007669"/>
    <property type="project" value="UniProtKB-KW"/>
</dbReference>
<evidence type="ECO:0000259" key="12">
    <source>
        <dbReference type="PROSITE" id="PS50175"/>
    </source>
</evidence>
<accession>A0AA40LX05</accession>
<dbReference type="InterPro" id="IPR036875">
    <property type="entry name" value="Znf_CCHC_sf"/>
</dbReference>
<dbReference type="Pfam" id="PF17919">
    <property type="entry name" value="RT_RNaseH_2"/>
    <property type="match status" value="1"/>
</dbReference>
<dbReference type="PROSITE" id="PS00141">
    <property type="entry name" value="ASP_PROTEASE"/>
    <property type="match status" value="1"/>
</dbReference>
<dbReference type="InterPro" id="IPR008919">
    <property type="entry name" value="Retrov_capsid_N"/>
</dbReference>
<dbReference type="GO" id="GO:0015074">
    <property type="term" value="P:DNA integration"/>
    <property type="evidence" value="ECO:0007669"/>
    <property type="project" value="UniProtKB-KW"/>
</dbReference>
<dbReference type="Gene3D" id="3.10.10.10">
    <property type="entry name" value="HIV Type 1 Reverse Transcriptase, subunit A, domain 1"/>
    <property type="match status" value="1"/>
</dbReference>
<dbReference type="SUPFAM" id="SSF50630">
    <property type="entry name" value="Acid proteases"/>
    <property type="match status" value="1"/>
</dbReference>
<dbReference type="InterPro" id="IPR001969">
    <property type="entry name" value="Aspartic_peptidase_AS"/>
</dbReference>
<dbReference type="Pfam" id="PF02093">
    <property type="entry name" value="Gag_p30"/>
    <property type="match status" value="1"/>
</dbReference>
<keyword evidence="7" id="KW-0229">DNA integration</keyword>
<protein>
    <submittedName>
        <fullName evidence="14">Uncharacterized protein</fullName>
    </submittedName>
</protein>
<dbReference type="Gene3D" id="3.30.70.270">
    <property type="match status" value="2"/>
</dbReference>